<organism evidence="3 4">
    <name type="scientific">Crassaminicella indica</name>
    <dbReference type="NCBI Taxonomy" id="2855394"/>
    <lineage>
        <taxon>Bacteria</taxon>
        <taxon>Bacillati</taxon>
        <taxon>Bacillota</taxon>
        <taxon>Clostridia</taxon>
        <taxon>Eubacteriales</taxon>
        <taxon>Clostridiaceae</taxon>
        <taxon>Crassaminicella</taxon>
    </lineage>
</organism>
<keyword evidence="1" id="KW-1133">Transmembrane helix</keyword>
<reference evidence="3" key="1">
    <citation type="submission" date="2021-07" db="EMBL/GenBank/DDBJ databases">
        <title>Complete genome sequence of Crassaminicella sp. 143-21, isolated from a deep-sea hydrothermal vent.</title>
        <authorList>
            <person name="Li X."/>
        </authorList>
    </citation>
    <scope>NUCLEOTIDE SEQUENCE</scope>
    <source>
        <strain evidence="3">143-21</strain>
    </source>
</reference>
<keyword evidence="1" id="KW-0812">Transmembrane</keyword>
<dbReference type="RefSeq" id="WP_218283187.1">
    <property type="nucleotide sequence ID" value="NZ_CP078093.1"/>
</dbReference>
<evidence type="ECO:0000313" key="3">
    <source>
        <dbReference type="EMBL" id="QXM06491.1"/>
    </source>
</evidence>
<evidence type="ECO:0000256" key="1">
    <source>
        <dbReference type="SAM" id="Phobius"/>
    </source>
</evidence>
<dbReference type="Proteomes" id="UP000886818">
    <property type="component" value="Chromosome"/>
</dbReference>
<gene>
    <name evidence="3" type="ORF">KVH43_01575</name>
</gene>
<dbReference type="Pfam" id="PF00990">
    <property type="entry name" value="GGDEF"/>
    <property type="match status" value="1"/>
</dbReference>
<proteinExistence type="predicted"/>
<dbReference type="EMBL" id="CP078093">
    <property type="protein sequence ID" value="QXM06491.1"/>
    <property type="molecule type" value="Genomic_DNA"/>
</dbReference>
<dbReference type="CDD" id="cd01949">
    <property type="entry name" value="GGDEF"/>
    <property type="match status" value="1"/>
</dbReference>
<feature type="domain" description="GGDEF" evidence="2">
    <location>
        <begin position="280"/>
        <end position="407"/>
    </location>
</feature>
<dbReference type="InterPro" id="IPR000160">
    <property type="entry name" value="GGDEF_dom"/>
</dbReference>
<dbReference type="PANTHER" id="PTHR45138:SF6">
    <property type="entry name" value="DIGUANYLATE CYCLASE DGCN"/>
    <property type="match status" value="1"/>
</dbReference>
<dbReference type="PROSITE" id="PS50887">
    <property type="entry name" value="GGDEF"/>
    <property type="match status" value="1"/>
</dbReference>
<dbReference type="InterPro" id="IPR050469">
    <property type="entry name" value="Diguanylate_Cyclase"/>
</dbReference>
<accession>A0ABX8RCG7</accession>
<dbReference type="SMART" id="SM00267">
    <property type="entry name" value="GGDEF"/>
    <property type="match status" value="1"/>
</dbReference>
<dbReference type="InterPro" id="IPR003018">
    <property type="entry name" value="GAF"/>
</dbReference>
<dbReference type="Pfam" id="PF13185">
    <property type="entry name" value="GAF_2"/>
    <property type="match status" value="1"/>
</dbReference>
<evidence type="ECO:0000259" key="2">
    <source>
        <dbReference type="PROSITE" id="PS50887"/>
    </source>
</evidence>
<name>A0ABX8RCG7_9CLOT</name>
<feature type="transmembrane region" description="Helical" evidence="1">
    <location>
        <begin position="36"/>
        <end position="54"/>
    </location>
</feature>
<keyword evidence="1" id="KW-0472">Membrane</keyword>
<sequence>MIKNVTQKNLLSCVLSIFIPFIIYSFFKLSGMDFGLLYPTTTALLIGIFCFHKLKTINQLLNNMFNENREIQKYNEIKDVMLQISNSIVHIKNMNELLQLFVNSTVQILDKADTASVLIKNDEGLFEFKAAVGFDLSKVSKIKLSIDETFLNRSDYRKSTIIENPSLFNHKTMTKSHYNLLKDAYTSNITSTICTPIIIDEELYGIINVNSLNKEHIFNEEDVVVMEYLIGQLAVAIKNVLLFEKTLFLSRYDGLTKVYHRHYFDELFSNIYHRAQRYNEQFCLCIVDLNNLKHMNDLYGHLAGDMAIKHFANILKKNIRTSDILGRFGGDEFILIFLNATDEQVKNKMESISNIINHTPLTFDEHDFYVQFSYGIAAYPKDTHNKKELLKIADTRMYQNKARKKNM</sequence>
<dbReference type="PANTHER" id="PTHR45138">
    <property type="entry name" value="REGULATORY COMPONENTS OF SENSORY TRANSDUCTION SYSTEM"/>
    <property type="match status" value="1"/>
</dbReference>
<keyword evidence="4" id="KW-1185">Reference proteome</keyword>
<feature type="transmembrane region" description="Helical" evidence="1">
    <location>
        <begin position="9"/>
        <end position="30"/>
    </location>
</feature>
<evidence type="ECO:0000313" key="4">
    <source>
        <dbReference type="Proteomes" id="UP000886818"/>
    </source>
</evidence>
<dbReference type="NCBIfam" id="TIGR00254">
    <property type="entry name" value="GGDEF"/>
    <property type="match status" value="1"/>
</dbReference>
<protein>
    <submittedName>
        <fullName evidence="3">Sensor domain-containing diguanylate cyclase</fullName>
    </submittedName>
</protein>